<keyword evidence="4" id="KW-0378">Hydrolase</keyword>
<dbReference type="KEGG" id="ani:ANIA_04426"/>
<feature type="domain" description="Tyrosine-protein phosphatase" evidence="11">
    <location>
        <begin position="43"/>
        <end position="192"/>
    </location>
</feature>
<dbReference type="HOGENOM" id="CLU_047845_5_0_1"/>
<dbReference type="GO" id="GO:0005737">
    <property type="term" value="C:cytoplasm"/>
    <property type="evidence" value="ECO:0000318"/>
    <property type="project" value="GO_Central"/>
</dbReference>
<protein>
    <recommendedName>
        <fullName evidence="2">diphosphoinositol-polyphosphate diphosphatase</fullName>
        <ecNumber evidence="2">3.6.1.52</ecNumber>
    </recommendedName>
</protein>
<evidence type="ECO:0000256" key="2">
    <source>
        <dbReference type="ARBA" id="ARBA00012527"/>
    </source>
</evidence>
<evidence type="ECO:0000259" key="11">
    <source>
        <dbReference type="PROSITE" id="PS50054"/>
    </source>
</evidence>
<dbReference type="InterPro" id="IPR020422">
    <property type="entry name" value="TYR_PHOSPHATASE_DUAL_dom"/>
</dbReference>
<feature type="region of interest" description="Disordered" evidence="10">
    <location>
        <begin position="211"/>
        <end position="232"/>
    </location>
</feature>
<comment type="similarity">
    <text evidence="5">Belongs to the protein-tyrosine phosphatase family. Atypical dual-specificity phosphatase Siw14-like subfamily.</text>
</comment>
<evidence type="ECO:0000256" key="5">
    <source>
        <dbReference type="ARBA" id="ARBA00044949"/>
    </source>
</evidence>
<dbReference type="EC" id="3.6.1.52" evidence="2"/>
<dbReference type="STRING" id="227321.Q5B4V4"/>
<dbReference type="FunFam" id="3.90.190.10:FF:000035">
    <property type="entry name" value="Tyrosine phosphatase, putative"/>
    <property type="match status" value="1"/>
</dbReference>
<proteinExistence type="inferred from homology"/>
<dbReference type="InterPro" id="IPR020428">
    <property type="entry name" value="PFA-DSPs"/>
</dbReference>
<evidence type="ECO:0000313" key="13">
    <source>
        <dbReference type="Proteomes" id="UP000000560"/>
    </source>
</evidence>
<keyword evidence="13" id="KW-1185">Reference proteome</keyword>
<evidence type="ECO:0000256" key="9">
    <source>
        <dbReference type="ARBA" id="ARBA00048424"/>
    </source>
</evidence>
<dbReference type="VEuPathDB" id="FungiDB:AN4426"/>
<comment type="subcellular location">
    <subcellularLocation>
        <location evidence="1">Cytoplasm</location>
    </subcellularLocation>
</comment>
<dbReference type="InterPro" id="IPR016130">
    <property type="entry name" value="Tyr_Pase_AS"/>
</dbReference>
<reference evidence="13" key="2">
    <citation type="journal article" date="2009" name="Fungal Genet. Biol.">
        <title>The 2008 update of the Aspergillus nidulans genome annotation: a community effort.</title>
        <authorList>
            <person name="Wortman J.R."/>
            <person name="Gilsenan J.M."/>
            <person name="Joardar V."/>
            <person name="Deegan J."/>
            <person name="Clutterbuck J."/>
            <person name="Andersen M.R."/>
            <person name="Archer D."/>
            <person name="Bencina M."/>
            <person name="Braus G."/>
            <person name="Coutinho P."/>
            <person name="von Dohren H."/>
            <person name="Doonan J."/>
            <person name="Driessen A.J."/>
            <person name="Durek P."/>
            <person name="Espeso E."/>
            <person name="Fekete E."/>
            <person name="Flipphi M."/>
            <person name="Estrada C.G."/>
            <person name="Geysens S."/>
            <person name="Goldman G."/>
            <person name="de Groot P.W."/>
            <person name="Hansen K."/>
            <person name="Harris S.D."/>
            <person name="Heinekamp T."/>
            <person name="Helmstaedt K."/>
            <person name="Henrissat B."/>
            <person name="Hofmann G."/>
            <person name="Homan T."/>
            <person name="Horio T."/>
            <person name="Horiuchi H."/>
            <person name="James S."/>
            <person name="Jones M."/>
            <person name="Karaffa L."/>
            <person name="Karanyi Z."/>
            <person name="Kato M."/>
            <person name="Keller N."/>
            <person name="Kelly D.E."/>
            <person name="Kiel J.A."/>
            <person name="Kim J.M."/>
            <person name="van der Klei I.J."/>
            <person name="Klis F.M."/>
            <person name="Kovalchuk A."/>
            <person name="Krasevec N."/>
            <person name="Kubicek C.P."/>
            <person name="Liu B."/>
            <person name="Maccabe A."/>
            <person name="Meyer V."/>
            <person name="Mirabito P."/>
            <person name="Miskei M."/>
            <person name="Mos M."/>
            <person name="Mullins J."/>
            <person name="Nelson D.R."/>
            <person name="Nielsen J."/>
            <person name="Oakley B.R."/>
            <person name="Osmani S.A."/>
            <person name="Pakula T."/>
            <person name="Paszewski A."/>
            <person name="Paulsen I."/>
            <person name="Pilsyk S."/>
            <person name="Pocsi I."/>
            <person name="Punt P.J."/>
            <person name="Ram A.F."/>
            <person name="Ren Q."/>
            <person name="Robellet X."/>
            <person name="Robson G."/>
            <person name="Seiboth B."/>
            <person name="van Solingen P."/>
            <person name="Specht T."/>
            <person name="Sun J."/>
            <person name="Taheri-Talesh N."/>
            <person name="Takeshita N."/>
            <person name="Ussery D."/>
            <person name="vanKuyk P.A."/>
            <person name="Visser H."/>
            <person name="van de Vondervoort P.J."/>
            <person name="de Vries R.P."/>
            <person name="Walton J."/>
            <person name="Xiang X."/>
            <person name="Xiong Y."/>
            <person name="Zeng A.P."/>
            <person name="Brandt B.W."/>
            <person name="Cornell M.J."/>
            <person name="van den Hondel C.A."/>
            <person name="Visser J."/>
            <person name="Oliver S.G."/>
            <person name="Turner G."/>
        </authorList>
    </citation>
    <scope>GENOME REANNOTATION</scope>
    <source>
        <strain evidence="13">FGSC A4 / ATCC 38163 / CBS 112.46 / NRRL 194 / M139</strain>
    </source>
</reference>
<name>Q5B4V4_EMENI</name>
<keyword evidence="3" id="KW-0963">Cytoplasm</keyword>
<accession>Q5B4V4</accession>
<dbReference type="AlphaFoldDB" id="Q5B4V4"/>
<dbReference type="EMBL" id="BN001303">
    <property type="protein sequence ID" value="CBF77547.1"/>
    <property type="molecule type" value="Genomic_DNA"/>
</dbReference>
<organism evidence="12 13">
    <name type="scientific">Emericella nidulans (strain FGSC A4 / ATCC 38163 / CBS 112.46 / NRRL 194 / M139)</name>
    <name type="common">Aspergillus nidulans</name>
    <dbReference type="NCBI Taxonomy" id="227321"/>
    <lineage>
        <taxon>Eukaryota</taxon>
        <taxon>Fungi</taxon>
        <taxon>Dikarya</taxon>
        <taxon>Ascomycota</taxon>
        <taxon>Pezizomycotina</taxon>
        <taxon>Eurotiomycetes</taxon>
        <taxon>Eurotiomycetidae</taxon>
        <taxon>Eurotiales</taxon>
        <taxon>Aspergillaceae</taxon>
        <taxon>Aspergillus</taxon>
        <taxon>Aspergillus subgen. Nidulantes</taxon>
    </lineage>
</organism>
<gene>
    <name evidence="12" type="ORF">ANIA_04426</name>
</gene>
<dbReference type="InterPro" id="IPR004861">
    <property type="entry name" value="Siw14-like"/>
</dbReference>
<comment type="catalytic activity">
    <reaction evidence="7">
        <text>3,5-bis(diphospho)-1D-myo-inositol 1,2,4,6-tetrakisphosphate + H2O = 3-diphospho-1D-myo-inositol 1,2,4,5,6-pentakisphosphate + phosphate + 2 H(+)</text>
        <dbReference type="Rhea" id="RHEA:56312"/>
        <dbReference type="ChEBI" id="CHEBI:15377"/>
        <dbReference type="ChEBI" id="CHEBI:15378"/>
        <dbReference type="ChEBI" id="CHEBI:43474"/>
        <dbReference type="ChEBI" id="CHEBI:140372"/>
        <dbReference type="ChEBI" id="CHEBI:140374"/>
        <dbReference type="EC" id="3.6.1.52"/>
    </reaction>
    <physiologicalReaction direction="left-to-right" evidence="7">
        <dbReference type="Rhea" id="RHEA:56313"/>
    </physiologicalReaction>
</comment>
<evidence type="ECO:0000256" key="6">
    <source>
        <dbReference type="ARBA" id="ARBA00047342"/>
    </source>
</evidence>
<dbReference type="CDD" id="cd18538">
    <property type="entry name" value="PFA-DSP_unk"/>
    <property type="match status" value="1"/>
</dbReference>
<dbReference type="OrthoDB" id="6375174at2759"/>
<dbReference type="PROSITE" id="PS50054">
    <property type="entry name" value="TYR_PHOSPHATASE_DUAL"/>
    <property type="match status" value="1"/>
</dbReference>
<evidence type="ECO:0000256" key="8">
    <source>
        <dbReference type="ARBA" id="ARBA00047927"/>
    </source>
</evidence>
<dbReference type="GeneID" id="2872227"/>
<evidence type="ECO:0000256" key="1">
    <source>
        <dbReference type="ARBA" id="ARBA00004496"/>
    </source>
</evidence>
<evidence type="ECO:0000256" key="4">
    <source>
        <dbReference type="ARBA" id="ARBA00022801"/>
    </source>
</evidence>
<dbReference type="GO" id="GO:0016791">
    <property type="term" value="F:phosphatase activity"/>
    <property type="evidence" value="ECO:0000318"/>
    <property type="project" value="GO_Central"/>
</dbReference>
<reference evidence="13" key="1">
    <citation type="journal article" date="2005" name="Nature">
        <title>Sequencing of Aspergillus nidulans and comparative analysis with A. fumigatus and A. oryzae.</title>
        <authorList>
            <person name="Galagan J.E."/>
            <person name="Calvo S.E."/>
            <person name="Cuomo C."/>
            <person name="Ma L.J."/>
            <person name="Wortman J.R."/>
            <person name="Batzoglou S."/>
            <person name="Lee S.I."/>
            <person name="Basturkmen M."/>
            <person name="Spevak C.C."/>
            <person name="Clutterbuck J."/>
            <person name="Kapitonov V."/>
            <person name="Jurka J."/>
            <person name="Scazzocchio C."/>
            <person name="Farman M."/>
            <person name="Butler J."/>
            <person name="Purcell S."/>
            <person name="Harris S."/>
            <person name="Braus G.H."/>
            <person name="Draht O."/>
            <person name="Busch S."/>
            <person name="D'Enfert C."/>
            <person name="Bouchier C."/>
            <person name="Goldman G.H."/>
            <person name="Bell-Pedersen D."/>
            <person name="Griffiths-Jones S."/>
            <person name="Doonan J.H."/>
            <person name="Yu J."/>
            <person name="Vienken K."/>
            <person name="Pain A."/>
            <person name="Freitag M."/>
            <person name="Selker E.U."/>
            <person name="Archer D.B."/>
            <person name="Penalva M.A."/>
            <person name="Oakley B.R."/>
            <person name="Momany M."/>
            <person name="Tanaka T."/>
            <person name="Kumagai T."/>
            <person name="Asai K."/>
            <person name="Machida M."/>
            <person name="Nierman W.C."/>
            <person name="Denning D.W."/>
            <person name="Caddick M."/>
            <person name="Hynes M."/>
            <person name="Paoletti M."/>
            <person name="Fischer R."/>
            <person name="Miller B."/>
            <person name="Dyer P."/>
            <person name="Sachs M.S."/>
            <person name="Osmani S.A."/>
            <person name="Birren B.W."/>
        </authorList>
    </citation>
    <scope>NUCLEOTIDE SEQUENCE [LARGE SCALE GENOMIC DNA]</scope>
    <source>
        <strain evidence="13">FGSC A4 / ATCC 38163 / CBS 112.46 / NRRL 194 / M139</strain>
    </source>
</reference>
<comment type="catalytic activity">
    <reaction evidence="6">
        <text>5-diphospho-1D-myo-inositol 1,2,3,4,6-pentakisphosphate + H2O = 1D-myo-inositol hexakisphosphate + phosphate + H(+)</text>
        <dbReference type="Rhea" id="RHEA:22384"/>
        <dbReference type="ChEBI" id="CHEBI:15377"/>
        <dbReference type="ChEBI" id="CHEBI:15378"/>
        <dbReference type="ChEBI" id="CHEBI:43474"/>
        <dbReference type="ChEBI" id="CHEBI:58130"/>
        <dbReference type="ChEBI" id="CHEBI:58628"/>
        <dbReference type="EC" id="3.6.1.52"/>
    </reaction>
    <physiologicalReaction direction="left-to-right" evidence="6">
        <dbReference type="Rhea" id="RHEA:22385"/>
    </physiologicalReaction>
</comment>
<evidence type="ECO:0000256" key="10">
    <source>
        <dbReference type="SAM" id="MobiDB-lite"/>
    </source>
</evidence>
<dbReference type="SUPFAM" id="SSF52799">
    <property type="entry name" value="(Phosphotyrosine protein) phosphatases II"/>
    <property type="match status" value="1"/>
</dbReference>
<dbReference type="OMA" id="EYPEQNM"/>
<accession>C8V8R3</accession>
<dbReference type="InParanoid" id="Q5B4V4"/>
<dbReference type="InterPro" id="IPR029021">
    <property type="entry name" value="Prot-tyrosine_phosphatase-like"/>
</dbReference>
<dbReference type="Gene3D" id="3.90.190.10">
    <property type="entry name" value="Protein tyrosine phosphatase superfamily"/>
    <property type="match status" value="1"/>
</dbReference>
<comment type="catalytic activity">
    <reaction evidence="8">
        <text>1,5-bis(diphospho)-1D-myo-inositol 2,3,4,6-tetrakisphosphate + H2O = 1-diphospho-1D-myo-inositol 2,3,4,5,6-pentakisphosphate + phosphate + 2 H(+)</text>
        <dbReference type="Rhea" id="RHEA:79699"/>
        <dbReference type="ChEBI" id="CHEBI:15377"/>
        <dbReference type="ChEBI" id="CHEBI:15378"/>
        <dbReference type="ChEBI" id="CHEBI:43474"/>
        <dbReference type="ChEBI" id="CHEBI:74946"/>
        <dbReference type="ChEBI" id="CHEBI:77983"/>
        <dbReference type="EC" id="3.6.1.52"/>
    </reaction>
    <physiologicalReaction direction="left-to-right" evidence="8">
        <dbReference type="Rhea" id="RHEA:79700"/>
    </physiologicalReaction>
</comment>
<dbReference type="PANTHER" id="PTHR31126">
    <property type="entry name" value="TYROSINE-PROTEIN PHOSPHATASE"/>
    <property type="match status" value="1"/>
</dbReference>
<evidence type="ECO:0000256" key="7">
    <source>
        <dbReference type="ARBA" id="ARBA00047562"/>
    </source>
</evidence>
<dbReference type="Proteomes" id="UP000000560">
    <property type="component" value="Chromosome III"/>
</dbReference>
<dbReference type="eggNOG" id="KOG1572">
    <property type="taxonomic scope" value="Eukaryota"/>
</dbReference>
<dbReference type="RefSeq" id="XP_662030.1">
    <property type="nucleotide sequence ID" value="XM_656938.1"/>
</dbReference>
<evidence type="ECO:0000256" key="3">
    <source>
        <dbReference type="ARBA" id="ARBA00022490"/>
    </source>
</evidence>
<dbReference type="FunCoup" id="Q5B4V4">
    <property type="interactions" value="132"/>
</dbReference>
<comment type="catalytic activity">
    <reaction evidence="9">
        <text>6-diphospho-1D-myo-inositol pentakisphosphate + H2O = 1D-myo-inositol hexakisphosphate + phosphate + H(+)</text>
        <dbReference type="Rhea" id="RHEA:79703"/>
        <dbReference type="ChEBI" id="CHEBI:15377"/>
        <dbReference type="ChEBI" id="CHEBI:15378"/>
        <dbReference type="ChEBI" id="CHEBI:43474"/>
        <dbReference type="ChEBI" id="CHEBI:58130"/>
        <dbReference type="ChEBI" id="CHEBI:230534"/>
        <dbReference type="EC" id="3.6.1.52"/>
    </reaction>
    <physiologicalReaction direction="left-to-right" evidence="9">
        <dbReference type="Rhea" id="RHEA:79704"/>
    </physiologicalReaction>
</comment>
<dbReference type="GO" id="GO:0052840">
    <property type="term" value="F:inositol diphosphate tetrakisphosphate diphosphatase activity"/>
    <property type="evidence" value="ECO:0000318"/>
    <property type="project" value="GO_Central"/>
</dbReference>
<sequence>MTYPLTKKIINNVNESQQEKQVTTVSPLDPGESDVGKLELPENFGEVVKGIYRCAFPQPWNLPALKTLGLRTIITLVDEPYTQSHEKFLEETGITHHRIPFIANKDPAIKTPERVVNTILRLMLNKSNHPILIHCNKGKHRTGCVTACFRKLQGWDRQDIMNEYIRYSRPKQRLLDEVFIDEFDPSALSHLAQASGAMSWELSGTYASITQEDKNSPENLIQPPRNGIRVAS</sequence>
<dbReference type="Pfam" id="PF03162">
    <property type="entry name" value="Y_phosphatase2"/>
    <property type="match status" value="1"/>
</dbReference>
<dbReference type="PROSITE" id="PS00383">
    <property type="entry name" value="TYR_PHOSPHATASE_1"/>
    <property type="match status" value="1"/>
</dbReference>
<evidence type="ECO:0000313" key="12">
    <source>
        <dbReference type="EMBL" id="CBF77547.1"/>
    </source>
</evidence>
<dbReference type="PANTHER" id="PTHR31126:SF48">
    <property type="entry name" value="INOSITOL PHOSPHATASE SIW14"/>
    <property type="match status" value="1"/>
</dbReference>
<dbReference type="PRINTS" id="PR01911">
    <property type="entry name" value="PFDSPHPHTASE"/>
</dbReference>